<comment type="caution">
    <text evidence="1">The sequence shown here is derived from an EMBL/GenBank/DDBJ whole genome shotgun (WGS) entry which is preliminary data.</text>
</comment>
<keyword evidence="2" id="KW-1185">Reference proteome</keyword>
<reference evidence="1 2" key="1">
    <citation type="journal article" date="2018" name="Appl. Microbiol. Biotechnol.">
        <title>Co-cultivation of the strictly anaerobic methanogen Methanosarcina barkeri with aerobic methanotrophs in an oxygen-limited membrane bioreactor.</title>
        <authorList>
            <person name="In 't Zandt M.H."/>
            <person name="van den Bosch T.J.M."/>
            <person name="Rijkers R."/>
            <person name="van Kessel M.A.H.J."/>
            <person name="Jetten M.S.M."/>
            <person name="Welte C.U."/>
        </authorList>
    </citation>
    <scope>NUCLEOTIDE SEQUENCE [LARGE SCALE GENOMIC DNA]</scope>
    <source>
        <strain evidence="1 2">DSM 17706</strain>
    </source>
</reference>
<evidence type="ECO:0000313" key="2">
    <source>
        <dbReference type="Proteomes" id="UP000245137"/>
    </source>
</evidence>
<dbReference type="AlphaFoldDB" id="A0A2U1STG6"/>
<dbReference type="RefSeq" id="WP_108916261.1">
    <property type="nucleotide sequence ID" value="NZ_BGJY01000005.1"/>
</dbReference>
<dbReference type="Pfam" id="PF15723">
    <property type="entry name" value="MqsR_toxin"/>
    <property type="match status" value="1"/>
</dbReference>
<sequence length="105" mass="12074">MSEKRKPSHDLARFKQICGDPDRLTITRAALTSAARLGFGRIEIAATIRSMERRHFYKSMTSFANHRQWQDVYRTPSSAGVIYVKFSDDVVTEFILLSFKEKDDG</sequence>
<evidence type="ECO:0000313" key="1">
    <source>
        <dbReference type="EMBL" id="PWB94892.1"/>
    </source>
</evidence>
<gene>
    <name evidence="1" type="ORF">C5689_05445</name>
</gene>
<dbReference type="CDD" id="cd12869">
    <property type="entry name" value="MqsR"/>
    <property type="match status" value="1"/>
</dbReference>
<protein>
    <submittedName>
        <fullName evidence="1">Type II toxin-antitoxin system MqsR family toxin</fullName>
    </submittedName>
</protein>
<proteinExistence type="predicted"/>
<dbReference type="OrthoDB" id="1666895at2"/>
<dbReference type="Proteomes" id="UP000245137">
    <property type="component" value="Unassembled WGS sequence"/>
</dbReference>
<dbReference type="Gene3D" id="3.30.2310.40">
    <property type="match status" value="1"/>
</dbReference>
<dbReference type="GO" id="GO:0044010">
    <property type="term" value="P:single-species biofilm formation"/>
    <property type="evidence" value="ECO:0007669"/>
    <property type="project" value="InterPro"/>
</dbReference>
<dbReference type="InterPro" id="IPR038493">
    <property type="entry name" value="MqsR_sf"/>
</dbReference>
<dbReference type="EMBL" id="PUIV01000005">
    <property type="protein sequence ID" value="PWB94892.1"/>
    <property type="molecule type" value="Genomic_DNA"/>
</dbReference>
<organism evidence="1 2">
    <name type="scientific">Methylosinus sporium</name>
    <dbReference type="NCBI Taxonomy" id="428"/>
    <lineage>
        <taxon>Bacteria</taxon>
        <taxon>Pseudomonadati</taxon>
        <taxon>Pseudomonadota</taxon>
        <taxon>Alphaproteobacteria</taxon>
        <taxon>Hyphomicrobiales</taxon>
        <taxon>Methylocystaceae</taxon>
        <taxon>Methylosinus</taxon>
    </lineage>
</organism>
<accession>A0A2U1STG6</accession>
<dbReference type="GO" id="GO:0009372">
    <property type="term" value="P:quorum sensing"/>
    <property type="evidence" value="ECO:0007669"/>
    <property type="project" value="InterPro"/>
</dbReference>
<dbReference type="InterPro" id="IPR031451">
    <property type="entry name" value="MqsR_toxin"/>
</dbReference>
<dbReference type="GO" id="GO:0017148">
    <property type="term" value="P:negative regulation of translation"/>
    <property type="evidence" value="ECO:0007669"/>
    <property type="project" value="InterPro"/>
</dbReference>
<name>A0A2U1STG6_METSR</name>